<gene>
    <name evidence="5" type="ORF">RMAR00112_LOCUS5310</name>
    <name evidence="6" type="ORF">RMAR00112_LOCUS5311</name>
    <name evidence="7" type="ORF">RMAR00112_LOCUS5315</name>
    <name evidence="8" type="ORF">RMAR00112_LOCUS5316</name>
    <name evidence="9" type="ORF">RMAR00112_LOCUS5318</name>
    <name evidence="10" type="ORF">RMAR00112_LOCUS5321</name>
</gene>
<dbReference type="EMBL" id="HBHW01006920">
    <property type="protein sequence ID" value="CAE0037368.1"/>
    <property type="molecule type" value="Transcribed_RNA"/>
</dbReference>
<feature type="chain" id="PRO_5036403904" description="Sulfotransferase domain-containing protein" evidence="4">
    <location>
        <begin position="19"/>
        <end position="412"/>
    </location>
</feature>
<dbReference type="EMBL" id="HBHW01006923">
    <property type="protein sequence ID" value="CAE0037371.1"/>
    <property type="molecule type" value="Transcribed_RNA"/>
</dbReference>
<accession>A0A7S2ZGM7</accession>
<protein>
    <recommendedName>
        <fullName evidence="11">Sulfotransferase domain-containing protein</fullName>
    </recommendedName>
</protein>
<dbReference type="GO" id="GO:0008146">
    <property type="term" value="F:sulfotransferase activity"/>
    <property type="evidence" value="ECO:0007669"/>
    <property type="project" value="InterPro"/>
</dbReference>
<dbReference type="PANTHER" id="PTHR10605">
    <property type="entry name" value="HEPARAN SULFATE SULFOTRANSFERASE"/>
    <property type="match status" value="1"/>
</dbReference>
<dbReference type="EMBL" id="HBHW01006918">
    <property type="protein sequence ID" value="CAE0037366.1"/>
    <property type="molecule type" value="Transcribed_RNA"/>
</dbReference>
<dbReference type="InterPro" id="IPR037359">
    <property type="entry name" value="NST/OST"/>
</dbReference>
<evidence type="ECO:0000256" key="2">
    <source>
        <dbReference type="PIRSR" id="PIRSR637359-1"/>
    </source>
</evidence>
<evidence type="ECO:0008006" key="11">
    <source>
        <dbReference type="Google" id="ProtNLM"/>
    </source>
</evidence>
<evidence type="ECO:0000256" key="1">
    <source>
        <dbReference type="ARBA" id="ARBA00022679"/>
    </source>
</evidence>
<organism evidence="8">
    <name type="scientific">Rhodosorus marinus</name>
    <dbReference type="NCBI Taxonomy" id="101924"/>
    <lineage>
        <taxon>Eukaryota</taxon>
        <taxon>Rhodophyta</taxon>
        <taxon>Stylonematophyceae</taxon>
        <taxon>Stylonematales</taxon>
        <taxon>Stylonemataceae</taxon>
        <taxon>Rhodosorus</taxon>
    </lineage>
</organism>
<evidence type="ECO:0000313" key="5">
    <source>
        <dbReference type="EMBL" id="CAE0037360.1"/>
    </source>
</evidence>
<evidence type="ECO:0000256" key="4">
    <source>
        <dbReference type="SAM" id="SignalP"/>
    </source>
</evidence>
<dbReference type="AlphaFoldDB" id="A0A7S2ZGM7"/>
<dbReference type="SUPFAM" id="SSF52540">
    <property type="entry name" value="P-loop containing nucleoside triphosphate hydrolases"/>
    <property type="match status" value="1"/>
</dbReference>
<proteinExistence type="predicted"/>
<sequence length="412" mass="47419">MNFRGLVVASVLAGFVWAGFSSRAQDDLVEGHEAAAWGPYGADMEAFFSGDVDGEDAWKREVTPSDENSTPTVDNVCTRRLVGDHMCPELFLLGMQKGGTTSLWMFLVTSQDLDIQRPLSTFKENAMPKEVHFFDKSYYYSKGPESYAEHFEVRGQESDLCLDATPGYARYVQVPSLMAATINVERSRFLVAVRDPVHRGYSWYTHILQRLINRERFNEAYQVFDYKFSLMAKYLPSFINACVDDFVQQPELVFEGCWHIAPYFRKMKGVLVEETGLPIIYPFVVNSIFTDGLYGFMMLHWFRYFSPDKFCIIIYENFVASFADELQHIAPCLNAHGREISERDVARGLPMKNKINCATCKNFEKLEEEALQAVGRDLNQELFTRSNDVFRDIMREHFNRTGIASWEDAYNH</sequence>
<evidence type="ECO:0000313" key="6">
    <source>
        <dbReference type="EMBL" id="CAE0037361.1"/>
    </source>
</evidence>
<reference evidence="8" key="1">
    <citation type="submission" date="2021-01" db="EMBL/GenBank/DDBJ databases">
        <authorList>
            <person name="Corre E."/>
            <person name="Pelletier E."/>
            <person name="Niang G."/>
            <person name="Scheremetjew M."/>
            <person name="Finn R."/>
            <person name="Kale V."/>
            <person name="Holt S."/>
            <person name="Cochrane G."/>
            <person name="Meng A."/>
            <person name="Brown T."/>
            <person name="Cohen L."/>
        </authorList>
    </citation>
    <scope>NUCLEOTIDE SEQUENCE</scope>
    <source>
        <strain evidence="8">CCMP 769</strain>
    </source>
</reference>
<feature type="active site" description="For sulfotransferase activity" evidence="2">
    <location>
        <position position="97"/>
    </location>
</feature>
<feature type="binding site" evidence="3">
    <location>
        <position position="202"/>
    </location>
    <ligand>
        <name>3'-phosphoadenylyl sulfate</name>
        <dbReference type="ChEBI" id="CHEBI:58339"/>
    </ligand>
</feature>
<dbReference type="PANTHER" id="PTHR10605:SF56">
    <property type="entry name" value="BIFUNCTIONAL HEPARAN SULFATE N-DEACETYLASE_N-SULFOTRANSFERASE"/>
    <property type="match status" value="1"/>
</dbReference>
<dbReference type="InterPro" id="IPR027417">
    <property type="entry name" value="P-loop_NTPase"/>
</dbReference>
<dbReference type="Gene3D" id="3.40.50.300">
    <property type="entry name" value="P-loop containing nucleotide triphosphate hydrolases"/>
    <property type="match status" value="1"/>
</dbReference>
<evidence type="ECO:0000313" key="9">
    <source>
        <dbReference type="EMBL" id="CAE0037368.1"/>
    </source>
</evidence>
<name>A0A7S2ZGM7_9RHOD</name>
<evidence type="ECO:0000313" key="8">
    <source>
        <dbReference type="EMBL" id="CAE0037366.1"/>
    </source>
</evidence>
<evidence type="ECO:0000256" key="3">
    <source>
        <dbReference type="PIRSR" id="PIRSR637359-2"/>
    </source>
</evidence>
<feature type="binding site" evidence="3">
    <location>
        <position position="194"/>
    </location>
    <ligand>
        <name>3'-phosphoadenylyl sulfate</name>
        <dbReference type="ChEBI" id="CHEBI:58339"/>
    </ligand>
</feature>
<keyword evidence="1" id="KW-0808">Transferase</keyword>
<evidence type="ECO:0000313" key="7">
    <source>
        <dbReference type="EMBL" id="CAE0037365.1"/>
    </source>
</evidence>
<feature type="signal peptide" evidence="4">
    <location>
        <begin position="1"/>
        <end position="18"/>
    </location>
</feature>
<keyword evidence="4" id="KW-0732">Signal</keyword>
<dbReference type="EMBL" id="HBHW01006913">
    <property type="protein sequence ID" value="CAE0037361.1"/>
    <property type="molecule type" value="Transcribed_RNA"/>
</dbReference>
<evidence type="ECO:0000313" key="10">
    <source>
        <dbReference type="EMBL" id="CAE0037371.1"/>
    </source>
</evidence>
<dbReference type="EMBL" id="HBHW01006917">
    <property type="protein sequence ID" value="CAE0037365.1"/>
    <property type="molecule type" value="Transcribed_RNA"/>
</dbReference>
<dbReference type="EMBL" id="HBHW01006912">
    <property type="protein sequence ID" value="CAE0037360.1"/>
    <property type="molecule type" value="Transcribed_RNA"/>
</dbReference>